<dbReference type="Proteomes" id="UP000003688">
    <property type="component" value="Unassembled WGS sequence"/>
</dbReference>
<protein>
    <submittedName>
        <fullName evidence="1">Proprotein convertase P</fullName>
    </submittedName>
</protein>
<dbReference type="EMBL" id="ABOX02000011">
    <property type="protein sequence ID" value="EEF61130.1"/>
    <property type="molecule type" value="Genomic_DNA"/>
</dbReference>
<proteinExistence type="predicted"/>
<dbReference type="Gene3D" id="2.60.40.10">
    <property type="entry name" value="Immunoglobulins"/>
    <property type="match status" value="1"/>
</dbReference>
<comment type="caution">
    <text evidence="1">The sequence shown here is derived from an EMBL/GenBank/DDBJ whole genome shotgun (WGS) entry which is preliminary data.</text>
</comment>
<evidence type="ECO:0000313" key="1">
    <source>
        <dbReference type="EMBL" id="EEF61130.1"/>
    </source>
</evidence>
<organism evidence="1 2">
    <name type="scientific">Pedosphaera parvula (strain Ellin514)</name>
    <dbReference type="NCBI Taxonomy" id="320771"/>
    <lineage>
        <taxon>Bacteria</taxon>
        <taxon>Pseudomonadati</taxon>
        <taxon>Verrucomicrobiota</taxon>
        <taxon>Pedosphaerae</taxon>
        <taxon>Pedosphaerales</taxon>
        <taxon>Pedosphaeraceae</taxon>
        <taxon>Pedosphaera</taxon>
    </lineage>
</organism>
<dbReference type="Gene3D" id="3.40.390.10">
    <property type="entry name" value="Collagenase (Catalytic Domain)"/>
    <property type="match status" value="1"/>
</dbReference>
<sequence precursor="true">MLGFFSMAATISAQNSAGDDVWQLVQNPPQSRQAAGDVWIHPSAFKAFNLNHSSLHNVLNRAPKEQVGYVVTTTNIMTLPMPDGSLAHFVIQESPIMAPELAAKFPELKTYVGYGIDDPQATVRMDLTPAGFHAQLLSPRGAVYIDPYAKGETNLYTCYYKRDYARDTNGFQCFTQSDGGSSTSSMPGTTALQRASGTQLRTYRLACAADVEYVKFQSLPNPPNVQAGMAAIVTAINRVDGVYETELAVRLVLIPNNDLLVCTSAATSPYTDNNGGVMLGQNQTQVDSLIGNGNYDIGHVFSTGGGGIAGLGVVCNSSRKAQGVTGLSAPIGDAFYIDYVAHEMGHQFGANHPFNSVAGSCGGGNRNTGTAYEPGSGSTIMAYAGICGADDLQPHSDPYFHVISLDEIFAYSAAGGGNSCAVTTATGNHSPIVNAGPSFKIPGNTPFMLTASATDPDSDALTYCWEEFDLGPALALSAPDNGSSPIFRSFNPTNNPSRIFPKLSSILSGTSSLGEKLPTTSRTMTFRVSVRDNRTGGGGVDSGSMQVTVVTNVGPFKVTAPAAGVTWSGLQTVTWDVAGTATSPINAANVNILLSTNGGLSFPIVLATNTPNDGTEDIFLPNLASTQARIRVEAAGNIFFDISHGNFNLVPGANTPFLTLDGTSLALEVCDVTNNAIDPNEAVIINFNIKNIGGVDTTNLIGTLQSNSGVLNPSAPQTYGSVPGKGGTATKSFAFMASGTCGSNITATVHFRDGTNDLGDLSANFRLGKLVTTTFSFTNLSYIRIPGSGTIGKSTIYPLNLTVSGITGAVSKVTATLRGLTHTFPGDIDALLVHPSGESALLLSGNGSSPSTAVNLTIDDDATNQLPTSGLLTSGTFTPTSGGFGDLVTPAPAGPYGSALAVFQGLSPNGIWSLYVDDSTSGDSGSMSQGWILNITTARSVCTSCSQPAGMPPSVRNVSMIGGNVMISWDATVGRTYRLQSKTIITGNWSDVSGDVIATSNTATKVDSSGVNNQKFYRVVLLP</sequence>
<keyword evidence="2" id="KW-1185">Reference proteome</keyword>
<accession>B9XFW8</accession>
<reference evidence="1 2" key="1">
    <citation type="journal article" date="2011" name="J. Bacteriol.">
        <title>Genome sequence of 'Pedosphaera parvula' Ellin514, an aerobic Verrucomicrobial isolate from pasture soil.</title>
        <authorList>
            <person name="Kant R."/>
            <person name="van Passel M.W."/>
            <person name="Sangwan P."/>
            <person name="Palva A."/>
            <person name="Lucas S."/>
            <person name="Copeland A."/>
            <person name="Lapidus A."/>
            <person name="Glavina Del Rio T."/>
            <person name="Dalin E."/>
            <person name="Tice H."/>
            <person name="Bruce D."/>
            <person name="Goodwin L."/>
            <person name="Pitluck S."/>
            <person name="Chertkov O."/>
            <person name="Larimer F.W."/>
            <person name="Land M.L."/>
            <person name="Hauser L."/>
            <person name="Brettin T.S."/>
            <person name="Detter J.C."/>
            <person name="Han S."/>
            <person name="de Vos W.M."/>
            <person name="Janssen P.H."/>
            <person name="Smidt H."/>
        </authorList>
    </citation>
    <scope>NUCLEOTIDE SEQUENCE [LARGE SCALE GENOMIC DNA]</scope>
    <source>
        <strain evidence="1 2">Ellin514</strain>
    </source>
</reference>
<dbReference type="GO" id="GO:0008237">
    <property type="term" value="F:metallopeptidase activity"/>
    <property type="evidence" value="ECO:0007669"/>
    <property type="project" value="InterPro"/>
</dbReference>
<dbReference type="InterPro" id="IPR024079">
    <property type="entry name" value="MetalloPept_cat_dom_sf"/>
</dbReference>
<dbReference type="InterPro" id="IPR013783">
    <property type="entry name" value="Ig-like_fold"/>
</dbReference>
<evidence type="ECO:0000313" key="2">
    <source>
        <dbReference type="Proteomes" id="UP000003688"/>
    </source>
</evidence>
<dbReference type="Pfam" id="PF13574">
    <property type="entry name" value="Reprolysin_2"/>
    <property type="match status" value="1"/>
</dbReference>
<name>B9XFW8_PEDPL</name>
<dbReference type="AlphaFoldDB" id="B9XFW8"/>
<dbReference type="Gene3D" id="2.60.120.260">
    <property type="entry name" value="Galactose-binding domain-like"/>
    <property type="match status" value="1"/>
</dbReference>
<gene>
    <name evidence="1" type="ORF">Cflav_PD3847</name>
</gene>
<dbReference type="STRING" id="320771.Cflav_PD3847"/>
<dbReference type="SUPFAM" id="SSF55486">
    <property type="entry name" value="Metalloproteases ('zincins'), catalytic domain"/>
    <property type="match status" value="1"/>
</dbReference>